<evidence type="ECO:0000256" key="2">
    <source>
        <dbReference type="ARBA" id="ARBA00023125"/>
    </source>
</evidence>
<accession>A0A1Z5AYQ7</accession>
<name>A0A1Z5AYQ7_CARML</name>
<geneLocation type="plasmid" evidence="5">
    <name>megaplasmid</name>
</geneLocation>
<sequence length="159" mass="18886">MKNAFKGKQFDKVIIIEAVGLYCRFSLSYREVAEILRHRWISLNPTTIMPWVHEYSKILYGIWKKKQKRRTYSWRMDETYVKIKGVEHYLYRTVDSQGNTLDFCLIKKRNHKSAMAFLTNLIKQYGETRALVSDKNPAIICAIKKLRKKKLLRKPSIAK</sequence>
<evidence type="ECO:0000313" key="5">
    <source>
        <dbReference type="EMBL" id="CRI06573.1"/>
    </source>
</evidence>
<evidence type="ECO:0000256" key="1">
    <source>
        <dbReference type="ARBA" id="ARBA00022578"/>
    </source>
</evidence>
<organism evidence="5">
    <name type="scientific">Carnobacterium maltaromaticum</name>
    <name type="common">Carnobacterium piscicola</name>
    <dbReference type="NCBI Taxonomy" id="2751"/>
    <lineage>
        <taxon>Bacteria</taxon>
        <taxon>Bacillati</taxon>
        <taxon>Bacillota</taxon>
        <taxon>Bacilli</taxon>
        <taxon>Lactobacillales</taxon>
        <taxon>Carnobacteriaceae</taxon>
        <taxon>Carnobacterium</taxon>
    </lineage>
</organism>
<evidence type="ECO:0000259" key="4">
    <source>
        <dbReference type="Pfam" id="PF13610"/>
    </source>
</evidence>
<dbReference type="InterPro" id="IPR032874">
    <property type="entry name" value="DDE_dom"/>
</dbReference>
<keyword evidence="2" id="KW-0238">DNA-binding</keyword>
<reference evidence="5" key="2">
    <citation type="submission" date="2015-04" db="EMBL/GenBank/DDBJ databases">
        <title>Carnobacterium maltaromaticum LMA28 plasmids.</title>
        <authorList>
            <person name="Cailliez-Grimal C."/>
            <person name="Iskandar C."/>
        </authorList>
    </citation>
    <scope>NUCLEOTIDE SEQUENCE [LARGE SCALE GENOMIC DNA]</scope>
    <source>
        <strain evidence="5">LMA28</strain>
        <plasmid evidence="5">megaplasmid</plasmid>
    </source>
</reference>
<dbReference type="InterPro" id="IPR052183">
    <property type="entry name" value="IS_Transposase"/>
</dbReference>
<dbReference type="GO" id="GO:0003677">
    <property type="term" value="F:DNA binding"/>
    <property type="evidence" value="ECO:0007669"/>
    <property type="project" value="UniProtKB-KW"/>
</dbReference>
<keyword evidence="5" id="KW-0614">Plasmid</keyword>
<dbReference type="AlphaFoldDB" id="A0A1Z5AYQ7"/>
<dbReference type="EMBL" id="LN846931">
    <property type="protein sequence ID" value="CRI06573.1"/>
    <property type="molecule type" value="Genomic_DNA"/>
</dbReference>
<protein>
    <submittedName>
        <fullName evidence="5">Transposase</fullName>
    </submittedName>
</protein>
<dbReference type="NCBIfam" id="NF033587">
    <property type="entry name" value="transpos_IS6"/>
    <property type="match status" value="1"/>
</dbReference>
<evidence type="ECO:0000256" key="3">
    <source>
        <dbReference type="ARBA" id="ARBA00023172"/>
    </source>
</evidence>
<feature type="domain" description="DDE" evidence="4">
    <location>
        <begin position="72"/>
        <end position="154"/>
    </location>
</feature>
<dbReference type="PANTHER" id="PTHR35528">
    <property type="entry name" value="BLL1675 PROTEIN"/>
    <property type="match status" value="1"/>
</dbReference>
<dbReference type="Pfam" id="PF13610">
    <property type="entry name" value="DDE_Tnp_IS240"/>
    <property type="match status" value="1"/>
</dbReference>
<gene>
    <name evidence="5" type="ORF">BN424_mp0031</name>
</gene>
<dbReference type="GO" id="GO:0032196">
    <property type="term" value="P:transposition"/>
    <property type="evidence" value="ECO:0007669"/>
    <property type="project" value="UniProtKB-KW"/>
</dbReference>
<keyword evidence="3" id="KW-0233">DNA recombination</keyword>
<keyword evidence="1" id="KW-0815">Transposition</keyword>
<dbReference type="InterPro" id="IPR047930">
    <property type="entry name" value="Transpos_IS6"/>
</dbReference>
<dbReference type="GO" id="GO:0006310">
    <property type="term" value="P:DNA recombination"/>
    <property type="evidence" value="ECO:0007669"/>
    <property type="project" value="UniProtKB-KW"/>
</dbReference>
<dbReference type="PANTHER" id="PTHR35528:SF3">
    <property type="entry name" value="BLL1675 PROTEIN"/>
    <property type="match status" value="1"/>
</dbReference>
<proteinExistence type="predicted"/>
<reference evidence="5" key="1">
    <citation type="submission" date="2015-04" db="EMBL/GenBank/DDBJ databases">
        <title>Carnobacterium maltaromaticum LMA28 complete chromosome sequence.</title>
        <authorList>
            <person name="Borges F."/>
            <person name="Cailliez-Grimal C."/>
        </authorList>
    </citation>
    <scope>NUCLEOTIDE SEQUENCE [LARGE SCALE GENOMIC DNA]</scope>
    <source>
        <strain evidence="5">LMA28</strain>
        <plasmid evidence="5">megaplasmid</plasmid>
    </source>
</reference>